<dbReference type="Proteomes" id="UP000663834">
    <property type="component" value="Unassembled WGS sequence"/>
</dbReference>
<dbReference type="Proteomes" id="UP000663824">
    <property type="component" value="Unassembled WGS sequence"/>
</dbReference>
<keyword evidence="1" id="KW-1133">Transmembrane helix</keyword>
<evidence type="ECO:0000256" key="1">
    <source>
        <dbReference type="SAM" id="Phobius"/>
    </source>
</evidence>
<keyword evidence="1" id="KW-0812">Transmembrane</keyword>
<evidence type="ECO:0000313" key="2">
    <source>
        <dbReference type="EMBL" id="CAF1302248.1"/>
    </source>
</evidence>
<sequence length="230" mass="25371">MLIAPVYPNSVTIPMIQTGCMKTGFDPTYPIYLNGIISQDEFEQSTGNINRVLVSTRMPYIVFCLIIMLCIIGGFALCIAGGALLHGIVALIVVEFMLLGISLFSLLIGCQAVQSHRINRMRQAVAEESKKYSMRSPTPCSWRLNVNRWWSRGRGGQHISYRLIIEIGQNTAMNSNRIPSQSTSHFPQQNDILPAPYPGSGAGFCSHCGVPRQALTTNFCSSCGQPFSKY</sequence>
<feature type="transmembrane region" description="Helical" evidence="1">
    <location>
        <begin position="60"/>
        <end position="82"/>
    </location>
</feature>
<proteinExistence type="predicted"/>
<protein>
    <submittedName>
        <fullName evidence="2">Uncharacterized protein</fullName>
    </submittedName>
</protein>
<dbReference type="EMBL" id="CAJNRE010015790">
    <property type="protein sequence ID" value="CAF2140959.1"/>
    <property type="molecule type" value="Genomic_DNA"/>
</dbReference>
<accession>A0A815DWX0</accession>
<dbReference type="OrthoDB" id="10032756at2759"/>
<name>A0A815DWX0_9BILA</name>
<evidence type="ECO:0000313" key="4">
    <source>
        <dbReference type="Proteomes" id="UP000663834"/>
    </source>
</evidence>
<organism evidence="2 4">
    <name type="scientific">Rotaria magnacalcarata</name>
    <dbReference type="NCBI Taxonomy" id="392030"/>
    <lineage>
        <taxon>Eukaryota</taxon>
        <taxon>Metazoa</taxon>
        <taxon>Spiralia</taxon>
        <taxon>Gnathifera</taxon>
        <taxon>Rotifera</taxon>
        <taxon>Eurotatoria</taxon>
        <taxon>Bdelloidea</taxon>
        <taxon>Philodinida</taxon>
        <taxon>Philodinidae</taxon>
        <taxon>Rotaria</taxon>
    </lineage>
</organism>
<evidence type="ECO:0000313" key="3">
    <source>
        <dbReference type="EMBL" id="CAF2140959.1"/>
    </source>
</evidence>
<keyword evidence="1" id="KW-0472">Membrane</keyword>
<dbReference type="EMBL" id="CAJNOW010001039">
    <property type="protein sequence ID" value="CAF1302248.1"/>
    <property type="molecule type" value="Genomic_DNA"/>
</dbReference>
<feature type="transmembrane region" description="Helical" evidence="1">
    <location>
        <begin position="88"/>
        <end position="113"/>
    </location>
</feature>
<dbReference type="AlphaFoldDB" id="A0A815DWX0"/>
<reference evidence="2" key="1">
    <citation type="submission" date="2021-02" db="EMBL/GenBank/DDBJ databases">
        <authorList>
            <person name="Nowell W R."/>
        </authorList>
    </citation>
    <scope>NUCLEOTIDE SEQUENCE</scope>
</reference>
<gene>
    <name evidence="2" type="ORF">KQP761_LOCUS4826</name>
    <name evidence="3" type="ORF">MBJ925_LOCUS29501</name>
</gene>
<comment type="caution">
    <text evidence="2">The sequence shown here is derived from an EMBL/GenBank/DDBJ whole genome shotgun (WGS) entry which is preliminary data.</text>
</comment>